<feature type="transmembrane region" description="Helical" evidence="8">
    <location>
        <begin position="32"/>
        <end position="58"/>
    </location>
</feature>
<dbReference type="Proteomes" id="UP001209878">
    <property type="component" value="Unassembled WGS sequence"/>
</dbReference>
<comment type="subcellular location">
    <subcellularLocation>
        <location evidence="1">Membrane</location>
        <topology evidence="1">Multi-pass membrane protein</topology>
    </subcellularLocation>
</comment>
<dbReference type="EMBL" id="JAODUO010001024">
    <property type="protein sequence ID" value="KAK2171806.1"/>
    <property type="molecule type" value="Genomic_DNA"/>
</dbReference>
<comment type="caution">
    <text evidence="9">The sequence shown here is derived from an EMBL/GenBank/DDBJ whole genome shotgun (WGS) entry which is preliminary data.</text>
</comment>
<sequence length="362" mass="41241">MMSSSESEDKGPSRRPKDTKFKQQKLPAWQPIMTAGTVLPVFFAIGIAFVPLGVALLITADNVQEKIIPYTHCKPVAGTAASSHDTCAEYISNNTGATCQCHINFSLKEDFRGDVYMYYGLTNFYQNHRRYVKSRNDNQLRGVKQSKSTDDCDPFYMTENDTTRYYYAPCGAIANSMFNDTLKLNFVSHATLVSVGLLKKDIAWTTDRTIKFKNPEGKTLKEAFKGTIKPVNWQKAVYELDPDDDSNNGYQNEDLIVWMRTAALPNFRKLYRRVNHTEQFVEGLPKGNYTLLVDYNYPVVGFDGEKKMIPDDDILAGREEPVPWHRVLGRRQPLHTPGHHLPHRPHPSRQEVSLSSRFFTAT</sequence>
<dbReference type="Pfam" id="PF03381">
    <property type="entry name" value="CDC50"/>
    <property type="match status" value="1"/>
</dbReference>
<evidence type="ECO:0000256" key="5">
    <source>
        <dbReference type="ARBA" id="ARBA00023136"/>
    </source>
</evidence>
<dbReference type="GO" id="GO:0005886">
    <property type="term" value="C:plasma membrane"/>
    <property type="evidence" value="ECO:0007669"/>
    <property type="project" value="TreeGrafter"/>
</dbReference>
<evidence type="ECO:0008006" key="11">
    <source>
        <dbReference type="Google" id="ProtNLM"/>
    </source>
</evidence>
<dbReference type="PANTHER" id="PTHR10926:SF0">
    <property type="entry name" value="CDC50, ISOFORM A"/>
    <property type="match status" value="1"/>
</dbReference>
<keyword evidence="10" id="KW-1185">Reference proteome</keyword>
<evidence type="ECO:0000256" key="6">
    <source>
        <dbReference type="PIRNR" id="PIRNR015840"/>
    </source>
</evidence>
<evidence type="ECO:0000256" key="2">
    <source>
        <dbReference type="ARBA" id="ARBA00009457"/>
    </source>
</evidence>
<feature type="region of interest" description="Disordered" evidence="7">
    <location>
        <begin position="332"/>
        <end position="362"/>
    </location>
</feature>
<evidence type="ECO:0000313" key="10">
    <source>
        <dbReference type="Proteomes" id="UP001209878"/>
    </source>
</evidence>
<feature type="region of interest" description="Disordered" evidence="7">
    <location>
        <begin position="1"/>
        <end position="23"/>
    </location>
</feature>
<dbReference type="GO" id="GO:0005794">
    <property type="term" value="C:Golgi apparatus"/>
    <property type="evidence" value="ECO:0007669"/>
    <property type="project" value="TreeGrafter"/>
</dbReference>
<keyword evidence="3 8" id="KW-0812">Transmembrane</keyword>
<evidence type="ECO:0000256" key="1">
    <source>
        <dbReference type="ARBA" id="ARBA00004141"/>
    </source>
</evidence>
<evidence type="ECO:0000256" key="3">
    <source>
        <dbReference type="ARBA" id="ARBA00022692"/>
    </source>
</evidence>
<name>A0AAD9NKN5_RIDPI</name>
<comment type="similarity">
    <text evidence="2 6">Belongs to the CDC50/LEM3 family.</text>
</comment>
<evidence type="ECO:0000256" key="7">
    <source>
        <dbReference type="SAM" id="MobiDB-lite"/>
    </source>
</evidence>
<evidence type="ECO:0000256" key="4">
    <source>
        <dbReference type="ARBA" id="ARBA00022989"/>
    </source>
</evidence>
<evidence type="ECO:0000256" key="8">
    <source>
        <dbReference type="SAM" id="Phobius"/>
    </source>
</evidence>
<keyword evidence="5 6" id="KW-0472">Membrane</keyword>
<dbReference type="AlphaFoldDB" id="A0AAD9NKN5"/>
<feature type="compositionally biased region" description="Basic residues" evidence="7">
    <location>
        <begin position="332"/>
        <end position="347"/>
    </location>
</feature>
<proteinExistence type="inferred from homology"/>
<feature type="compositionally biased region" description="Basic and acidic residues" evidence="7">
    <location>
        <begin position="7"/>
        <end position="21"/>
    </location>
</feature>
<dbReference type="InterPro" id="IPR005045">
    <property type="entry name" value="CDC50/LEM3_fam"/>
</dbReference>
<dbReference type="GO" id="GO:0005783">
    <property type="term" value="C:endoplasmic reticulum"/>
    <property type="evidence" value="ECO:0007669"/>
    <property type="project" value="TreeGrafter"/>
</dbReference>
<reference evidence="9" key="1">
    <citation type="journal article" date="2023" name="Mol. Biol. Evol.">
        <title>Third-Generation Sequencing Reveals the Adaptive Role of the Epigenome in Three Deep-Sea Polychaetes.</title>
        <authorList>
            <person name="Perez M."/>
            <person name="Aroh O."/>
            <person name="Sun Y."/>
            <person name="Lan Y."/>
            <person name="Juniper S.K."/>
            <person name="Young C.R."/>
            <person name="Angers B."/>
            <person name="Qian P.Y."/>
        </authorList>
    </citation>
    <scope>NUCLEOTIDE SEQUENCE</scope>
    <source>
        <strain evidence="9">R07B-5</strain>
    </source>
</reference>
<accession>A0AAD9NKN5</accession>
<protein>
    <recommendedName>
        <fullName evidence="11">P4-ATPase flippase complex beta subunit TMEM30A</fullName>
    </recommendedName>
</protein>
<evidence type="ECO:0000313" key="9">
    <source>
        <dbReference type="EMBL" id="KAK2171806.1"/>
    </source>
</evidence>
<organism evidence="9 10">
    <name type="scientific">Ridgeia piscesae</name>
    <name type="common">Tubeworm</name>
    <dbReference type="NCBI Taxonomy" id="27915"/>
    <lineage>
        <taxon>Eukaryota</taxon>
        <taxon>Metazoa</taxon>
        <taxon>Spiralia</taxon>
        <taxon>Lophotrochozoa</taxon>
        <taxon>Annelida</taxon>
        <taxon>Polychaeta</taxon>
        <taxon>Sedentaria</taxon>
        <taxon>Canalipalpata</taxon>
        <taxon>Sabellida</taxon>
        <taxon>Siboglinidae</taxon>
        <taxon>Ridgeia</taxon>
    </lineage>
</organism>
<gene>
    <name evidence="9" type="ORF">NP493_1025g01061</name>
</gene>
<dbReference type="PANTHER" id="PTHR10926">
    <property type="entry name" value="CELL CYCLE CONTROL PROTEIN 50"/>
    <property type="match status" value="1"/>
</dbReference>
<keyword evidence="4 8" id="KW-1133">Transmembrane helix</keyword>
<dbReference type="PIRSF" id="PIRSF015840">
    <property type="entry name" value="DUF284_TM_euk"/>
    <property type="match status" value="1"/>
</dbReference>
<feature type="compositionally biased region" description="Polar residues" evidence="7">
    <location>
        <begin position="350"/>
        <end position="362"/>
    </location>
</feature>